<evidence type="ECO:0000313" key="5">
    <source>
        <dbReference type="Proteomes" id="UP000295043"/>
    </source>
</evidence>
<dbReference type="Gene3D" id="3.90.226.10">
    <property type="entry name" value="2-enoyl-CoA Hydratase, Chain A, domain 1"/>
    <property type="match status" value="1"/>
</dbReference>
<gene>
    <name evidence="4" type="ORF">EV184_108203</name>
</gene>
<evidence type="ECO:0000256" key="2">
    <source>
        <dbReference type="SAM" id="MobiDB-lite"/>
    </source>
</evidence>
<protein>
    <submittedName>
        <fullName evidence="4">Signal peptide peptidase SppA</fullName>
    </submittedName>
</protein>
<dbReference type="SUPFAM" id="SSF52096">
    <property type="entry name" value="ClpP/crotonase"/>
    <property type="match status" value="1"/>
</dbReference>
<comment type="caution">
    <text evidence="4">The sequence shown here is derived from an EMBL/GenBank/DDBJ whole genome shotgun (WGS) entry which is preliminary data.</text>
</comment>
<reference evidence="4 5" key="1">
    <citation type="submission" date="2019-03" db="EMBL/GenBank/DDBJ databases">
        <title>Genomic Encyclopedia of Type Strains, Phase IV (KMG-V): Genome sequencing to study the core and pangenomes of soil and plant-associated prokaryotes.</title>
        <authorList>
            <person name="Whitman W."/>
        </authorList>
    </citation>
    <scope>NUCLEOTIDE SEQUENCE [LARGE SCALE GENOMIC DNA]</scope>
    <source>
        <strain evidence="4 5">23C40</strain>
    </source>
</reference>
<evidence type="ECO:0000259" key="3">
    <source>
        <dbReference type="Pfam" id="PF01343"/>
    </source>
</evidence>
<comment type="similarity">
    <text evidence="1">Belongs to the peptidase S49 family.</text>
</comment>
<dbReference type="GO" id="GO:0006508">
    <property type="term" value="P:proteolysis"/>
    <property type="evidence" value="ECO:0007669"/>
    <property type="project" value="InterPro"/>
</dbReference>
<dbReference type="CDD" id="cd07022">
    <property type="entry name" value="S49_Sppa_36K_type"/>
    <property type="match status" value="1"/>
</dbReference>
<organism evidence="4 5">
    <name type="scientific">Sinorhizobium americanum</name>
    <dbReference type="NCBI Taxonomy" id="194963"/>
    <lineage>
        <taxon>Bacteria</taxon>
        <taxon>Pseudomonadati</taxon>
        <taxon>Pseudomonadota</taxon>
        <taxon>Alphaproteobacteria</taxon>
        <taxon>Hyphomicrobiales</taxon>
        <taxon>Rhizobiaceae</taxon>
        <taxon>Sinorhizobium/Ensifer group</taxon>
        <taxon>Sinorhizobium</taxon>
    </lineage>
</organism>
<dbReference type="RefSeq" id="WP_132075872.1">
    <property type="nucleotide sequence ID" value="NZ_SLVU01000008.1"/>
</dbReference>
<dbReference type="InterPro" id="IPR002142">
    <property type="entry name" value="Peptidase_S49"/>
</dbReference>
<evidence type="ECO:0000256" key="1">
    <source>
        <dbReference type="ARBA" id="ARBA00008683"/>
    </source>
</evidence>
<name>A0A4R2BVX0_9HYPH</name>
<dbReference type="InterPro" id="IPR033855">
    <property type="entry name" value="Protein_C"/>
</dbReference>
<sequence length="305" mass="33022">MAHEIRRVLRAFAAQPWFMDPRKAEQIVAMLELRALAGPRTEAFRKEAGPLRQEVRTTKGTVAVLNLFGPIAPRAEALEDVSQQAALIVPFQNAFRESAADPALAGIILNIDSPGGRVDLVPETAAMIRKAKREGRPIVAIANTLAASAAYWIASAADELVVTPSGEVGSIGVYVLHQDISERLSAEGIRMQFISEGARKTEGNPFEPLTEEATAALQVNVRYFYDLFVADVAKGRRVAESVVRADPEKEGKHFGGGRVYPAKEAVRLGMADRVATLDETIARLIGGGPQSSSSRRAATERRRVL</sequence>
<accession>A0A4R2BVX0</accession>
<dbReference type="InterPro" id="IPR029045">
    <property type="entry name" value="ClpP/crotonase-like_dom_sf"/>
</dbReference>
<evidence type="ECO:0000313" key="4">
    <source>
        <dbReference type="EMBL" id="TCN30329.1"/>
    </source>
</evidence>
<dbReference type="AlphaFoldDB" id="A0A4R2BVX0"/>
<proteinExistence type="inferred from homology"/>
<dbReference type="PANTHER" id="PTHR42987:SF4">
    <property type="entry name" value="PROTEASE SOHB-RELATED"/>
    <property type="match status" value="1"/>
</dbReference>
<feature type="domain" description="Peptidase S49" evidence="3">
    <location>
        <begin position="131"/>
        <end position="284"/>
    </location>
</feature>
<dbReference type="Gene3D" id="6.20.330.10">
    <property type="match status" value="1"/>
</dbReference>
<feature type="region of interest" description="Disordered" evidence="2">
    <location>
        <begin position="285"/>
        <end position="305"/>
    </location>
</feature>
<dbReference type="PANTHER" id="PTHR42987">
    <property type="entry name" value="PEPTIDASE S49"/>
    <property type="match status" value="1"/>
</dbReference>
<dbReference type="GO" id="GO:0008233">
    <property type="term" value="F:peptidase activity"/>
    <property type="evidence" value="ECO:0007669"/>
    <property type="project" value="InterPro"/>
</dbReference>
<dbReference type="Pfam" id="PF01343">
    <property type="entry name" value="Peptidase_S49"/>
    <property type="match status" value="1"/>
</dbReference>
<dbReference type="Proteomes" id="UP000295043">
    <property type="component" value="Unassembled WGS sequence"/>
</dbReference>
<dbReference type="EMBL" id="SLVU01000008">
    <property type="protein sequence ID" value="TCN30329.1"/>
    <property type="molecule type" value="Genomic_DNA"/>
</dbReference>